<keyword evidence="2" id="KW-1185">Reference proteome</keyword>
<proteinExistence type="predicted"/>
<accession>A0ACC0UAE8</accession>
<dbReference type="Proteomes" id="UP001207468">
    <property type="component" value="Unassembled WGS sequence"/>
</dbReference>
<organism evidence="1 2">
    <name type="scientific">Russula earlei</name>
    <dbReference type="NCBI Taxonomy" id="71964"/>
    <lineage>
        <taxon>Eukaryota</taxon>
        <taxon>Fungi</taxon>
        <taxon>Dikarya</taxon>
        <taxon>Basidiomycota</taxon>
        <taxon>Agaricomycotina</taxon>
        <taxon>Agaricomycetes</taxon>
        <taxon>Russulales</taxon>
        <taxon>Russulaceae</taxon>
        <taxon>Russula</taxon>
    </lineage>
</organism>
<sequence>MATETQCAPPPPEFTILNRVASIPLVNETFSAAHPLPYTTAQAISLSALRASEPITARLAPLIVRADGFANKGLDAVESRYPYPFTVQREDLIKDLKERSEHARDVANKTIDERVRTPAYSAAQGIDQRLAPVVDYLIARLGTQGNSSQTESKYQYQRAYALSRDLKDQILDYSNAQLQQLQSSSLLVQRATETAKSIQVVASSSVLAAQQKVSSLSDTMVSELQKIQAATSTLPTNLQASFKPVQEGIASTISDLSSVIKSELPLNEKVGKLRLTVQDHTAAVRLQDAIRSLTARVEAVGENASASPQDGEKRDGAPR</sequence>
<reference evidence="1" key="1">
    <citation type="submission" date="2021-03" db="EMBL/GenBank/DDBJ databases">
        <title>Evolutionary priming and transition to the ectomycorrhizal habit in an iconic lineage of mushroom-forming fungi: is preadaptation a requirement?</title>
        <authorList>
            <consortium name="DOE Joint Genome Institute"/>
            <person name="Looney B.P."/>
            <person name="Miyauchi S."/>
            <person name="Morin E."/>
            <person name="Drula E."/>
            <person name="Courty P.E."/>
            <person name="Chicoki N."/>
            <person name="Fauchery L."/>
            <person name="Kohler A."/>
            <person name="Kuo A."/>
            <person name="LaButti K."/>
            <person name="Pangilinan J."/>
            <person name="Lipzen A."/>
            <person name="Riley R."/>
            <person name="Andreopoulos W."/>
            <person name="He G."/>
            <person name="Johnson J."/>
            <person name="Barry K.W."/>
            <person name="Grigoriev I.V."/>
            <person name="Nagy L."/>
            <person name="Hibbett D."/>
            <person name="Henrissat B."/>
            <person name="Matheny P.B."/>
            <person name="Labbe J."/>
            <person name="Martin A.F."/>
        </authorList>
    </citation>
    <scope>NUCLEOTIDE SEQUENCE</scope>
    <source>
        <strain evidence="1">BPL698</strain>
    </source>
</reference>
<comment type="caution">
    <text evidence="1">The sequence shown here is derived from an EMBL/GenBank/DDBJ whole genome shotgun (WGS) entry which is preliminary data.</text>
</comment>
<evidence type="ECO:0000313" key="1">
    <source>
        <dbReference type="EMBL" id="KAI9508320.1"/>
    </source>
</evidence>
<name>A0ACC0UAE8_9AGAM</name>
<gene>
    <name evidence="1" type="ORF">F5148DRAFT_1197262</name>
</gene>
<protein>
    <submittedName>
        <fullName evidence="1">Uncharacterized protein</fullName>
    </submittedName>
</protein>
<evidence type="ECO:0000313" key="2">
    <source>
        <dbReference type="Proteomes" id="UP001207468"/>
    </source>
</evidence>
<dbReference type="EMBL" id="JAGFNK010000095">
    <property type="protein sequence ID" value="KAI9508320.1"/>
    <property type="molecule type" value="Genomic_DNA"/>
</dbReference>